<accession>A0AAV4EGA9</accession>
<name>A0AAV4EGA9_9GAST</name>
<dbReference type="EMBL" id="BMAT01007203">
    <property type="protein sequence ID" value="GFR59780.1"/>
    <property type="molecule type" value="Genomic_DNA"/>
</dbReference>
<reference evidence="1 2" key="1">
    <citation type="journal article" date="2021" name="Elife">
        <title>Chloroplast acquisition without the gene transfer in kleptoplastic sea slugs, Plakobranchus ocellatus.</title>
        <authorList>
            <person name="Maeda T."/>
            <person name="Takahashi S."/>
            <person name="Yoshida T."/>
            <person name="Shimamura S."/>
            <person name="Takaki Y."/>
            <person name="Nagai Y."/>
            <person name="Toyoda A."/>
            <person name="Suzuki Y."/>
            <person name="Arimoto A."/>
            <person name="Ishii H."/>
            <person name="Satoh N."/>
            <person name="Nishiyama T."/>
            <person name="Hasebe M."/>
            <person name="Maruyama T."/>
            <person name="Minagawa J."/>
            <person name="Obokata J."/>
            <person name="Shigenobu S."/>
        </authorList>
    </citation>
    <scope>NUCLEOTIDE SEQUENCE [LARGE SCALE GENOMIC DNA]</scope>
</reference>
<protein>
    <submittedName>
        <fullName evidence="1">Uncharacterized protein</fullName>
    </submittedName>
</protein>
<comment type="caution">
    <text evidence="1">The sequence shown here is derived from an EMBL/GenBank/DDBJ whole genome shotgun (WGS) entry which is preliminary data.</text>
</comment>
<dbReference type="AlphaFoldDB" id="A0AAV4EGA9"/>
<evidence type="ECO:0000313" key="2">
    <source>
        <dbReference type="Proteomes" id="UP000762676"/>
    </source>
</evidence>
<evidence type="ECO:0000313" key="1">
    <source>
        <dbReference type="EMBL" id="GFR59780.1"/>
    </source>
</evidence>
<organism evidence="1 2">
    <name type="scientific">Elysia marginata</name>
    <dbReference type="NCBI Taxonomy" id="1093978"/>
    <lineage>
        <taxon>Eukaryota</taxon>
        <taxon>Metazoa</taxon>
        <taxon>Spiralia</taxon>
        <taxon>Lophotrochozoa</taxon>
        <taxon>Mollusca</taxon>
        <taxon>Gastropoda</taxon>
        <taxon>Heterobranchia</taxon>
        <taxon>Euthyneura</taxon>
        <taxon>Panpulmonata</taxon>
        <taxon>Sacoglossa</taxon>
        <taxon>Placobranchoidea</taxon>
        <taxon>Plakobranchidae</taxon>
        <taxon>Elysia</taxon>
    </lineage>
</organism>
<sequence>MIDPLTENILTEVMMEGDVSYTSVAQLADQNFSKRPMEALLSSQCRNSFSRNGEINVHIPDSLDIKRLSCIGGIRSSVNPLLAEYNFYNSFSTATPTYLLGDNHRSDMSCVKEKHNLEEYNTCSSLFTATPTCLLGDNHRSDTSCVKQKHNLRESPVLIKASAKQNQNLRESPVLSKQQLVEQDKLLIARRLKNQQVVFSVTISKISEKLDHILELSPCKNYFKQDLMHIDDGLL</sequence>
<keyword evidence="2" id="KW-1185">Reference proteome</keyword>
<proteinExistence type="predicted"/>
<gene>
    <name evidence="1" type="ORF">ElyMa_003515100</name>
</gene>
<dbReference type="Proteomes" id="UP000762676">
    <property type="component" value="Unassembled WGS sequence"/>
</dbReference>